<organism evidence="10 11">
    <name type="scientific">Lentisphaera profundi</name>
    <dbReference type="NCBI Taxonomy" id="1658616"/>
    <lineage>
        <taxon>Bacteria</taxon>
        <taxon>Pseudomonadati</taxon>
        <taxon>Lentisphaerota</taxon>
        <taxon>Lentisphaeria</taxon>
        <taxon>Lentisphaerales</taxon>
        <taxon>Lentisphaeraceae</taxon>
        <taxon>Lentisphaera</taxon>
    </lineage>
</organism>
<dbReference type="CDD" id="cd14014">
    <property type="entry name" value="STKc_PknB_like"/>
    <property type="match status" value="1"/>
</dbReference>
<dbReference type="SUPFAM" id="SSF56112">
    <property type="entry name" value="Protein kinase-like (PK-like)"/>
    <property type="match status" value="1"/>
</dbReference>
<evidence type="ECO:0000256" key="5">
    <source>
        <dbReference type="ARBA" id="ARBA00022777"/>
    </source>
</evidence>
<accession>A0ABY7VVS0</accession>
<dbReference type="PANTHER" id="PTHR24356:SF418">
    <property type="entry name" value="SERINE_THREONINE-PROTEIN KINASE WARTS"/>
    <property type="match status" value="1"/>
</dbReference>
<evidence type="ECO:0000256" key="2">
    <source>
        <dbReference type="ARBA" id="ARBA00022527"/>
    </source>
</evidence>
<dbReference type="GO" id="GO:0016301">
    <property type="term" value="F:kinase activity"/>
    <property type="evidence" value="ECO:0007669"/>
    <property type="project" value="UniProtKB-KW"/>
</dbReference>
<reference evidence="10 11" key="1">
    <citation type="submission" date="2023-02" db="EMBL/GenBank/DDBJ databases">
        <title>Genome sequence of Lentisphaera profundi SAORIC-696.</title>
        <authorList>
            <person name="Kim e."/>
            <person name="Cho J.-C."/>
            <person name="Choi A."/>
            <person name="Kang I."/>
        </authorList>
    </citation>
    <scope>NUCLEOTIDE SEQUENCE [LARGE SCALE GENOMIC DNA]</scope>
    <source>
        <strain evidence="10 11">SAORIC-696</strain>
    </source>
</reference>
<evidence type="ECO:0000256" key="7">
    <source>
        <dbReference type="ARBA" id="ARBA00047899"/>
    </source>
</evidence>
<dbReference type="EC" id="2.7.11.1" evidence="1"/>
<comment type="catalytic activity">
    <reaction evidence="7">
        <text>L-threonyl-[protein] + ATP = O-phospho-L-threonyl-[protein] + ADP + H(+)</text>
        <dbReference type="Rhea" id="RHEA:46608"/>
        <dbReference type="Rhea" id="RHEA-COMP:11060"/>
        <dbReference type="Rhea" id="RHEA-COMP:11605"/>
        <dbReference type="ChEBI" id="CHEBI:15378"/>
        <dbReference type="ChEBI" id="CHEBI:30013"/>
        <dbReference type="ChEBI" id="CHEBI:30616"/>
        <dbReference type="ChEBI" id="CHEBI:61977"/>
        <dbReference type="ChEBI" id="CHEBI:456216"/>
        <dbReference type="EC" id="2.7.11.1"/>
    </reaction>
</comment>
<dbReference type="PANTHER" id="PTHR24356">
    <property type="entry name" value="SERINE/THREONINE-PROTEIN KINASE"/>
    <property type="match status" value="1"/>
</dbReference>
<dbReference type="InterPro" id="IPR050236">
    <property type="entry name" value="Ser_Thr_kinase_AGC"/>
</dbReference>
<keyword evidence="5 10" id="KW-0418">Kinase</keyword>
<dbReference type="PROSITE" id="PS00108">
    <property type="entry name" value="PROTEIN_KINASE_ST"/>
    <property type="match status" value="1"/>
</dbReference>
<sequence length="315" mass="35529">MLNFLKNIFKQKPKEELLLGDLCSFCESPLPVESKFNIFKCKSCNTLNFKEFNIGEIRLEEFISYGGSGAVFRSGDKAIKLVDKRNAVALAELENEYQVFVALKEVSDHLLTLEAFFENDEYAGLVTPYEEGGDLADFIESNGVMDFRKGLELILQVTDAVQCLYKNGFLYPDIKPQNILISKEGRIRVCDYGHVSSLSEVKGIEEDVSGTAGFISPERLTGEKEDCRSSMYSIGLLIHYIFTGRKLYSGEDGQETAEKHVNNNAASLMNSELKHLPRNFVKLVERLTNKNRDLRLSSFPEFKGMIRKQLTSIPG</sequence>
<comment type="catalytic activity">
    <reaction evidence="8">
        <text>L-seryl-[protein] + ATP = O-phospho-L-seryl-[protein] + ADP + H(+)</text>
        <dbReference type="Rhea" id="RHEA:17989"/>
        <dbReference type="Rhea" id="RHEA-COMP:9863"/>
        <dbReference type="Rhea" id="RHEA-COMP:11604"/>
        <dbReference type="ChEBI" id="CHEBI:15378"/>
        <dbReference type="ChEBI" id="CHEBI:29999"/>
        <dbReference type="ChEBI" id="CHEBI:30616"/>
        <dbReference type="ChEBI" id="CHEBI:83421"/>
        <dbReference type="ChEBI" id="CHEBI:456216"/>
        <dbReference type="EC" id="2.7.11.1"/>
    </reaction>
</comment>
<name>A0ABY7VVS0_9BACT</name>
<dbReference type="InterPro" id="IPR008271">
    <property type="entry name" value="Ser/Thr_kinase_AS"/>
</dbReference>
<evidence type="ECO:0000256" key="8">
    <source>
        <dbReference type="ARBA" id="ARBA00048679"/>
    </source>
</evidence>
<evidence type="ECO:0000256" key="1">
    <source>
        <dbReference type="ARBA" id="ARBA00012513"/>
    </source>
</evidence>
<keyword evidence="6" id="KW-0067">ATP-binding</keyword>
<proteinExistence type="predicted"/>
<dbReference type="Pfam" id="PF00069">
    <property type="entry name" value="Pkinase"/>
    <property type="match status" value="1"/>
</dbReference>
<evidence type="ECO:0000256" key="4">
    <source>
        <dbReference type="ARBA" id="ARBA00022741"/>
    </source>
</evidence>
<dbReference type="Gene3D" id="1.10.510.10">
    <property type="entry name" value="Transferase(Phosphotransferase) domain 1"/>
    <property type="match status" value="1"/>
</dbReference>
<keyword evidence="4" id="KW-0547">Nucleotide-binding</keyword>
<dbReference type="PROSITE" id="PS50011">
    <property type="entry name" value="PROTEIN_KINASE_DOM"/>
    <property type="match status" value="1"/>
</dbReference>
<feature type="domain" description="Protein kinase" evidence="9">
    <location>
        <begin position="57"/>
        <end position="310"/>
    </location>
</feature>
<keyword evidence="11" id="KW-1185">Reference proteome</keyword>
<evidence type="ECO:0000256" key="3">
    <source>
        <dbReference type="ARBA" id="ARBA00022679"/>
    </source>
</evidence>
<evidence type="ECO:0000259" key="9">
    <source>
        <dbReference type="PROSITE" id="PS50011"/>
    </source>
</evidence>
<dbReference type="RefSeq" id="WP_274151096.1">
    <property type="nucleotide sequence ID" value="NZ_CP117811.1"/>
</dbReference>
<dbReference type="SMART" id="SM00220">
    <property type="entry name" value="S_TKc"/>
    <property type="match status" value="1"/>
</dbReference>
<dbReference type="EMBL" id="CP117811">
    <property type="protein sequence ID" value="WDE96987.1"/>
    <property type="molecule type" value="Genomic_DNA"/>
</dbReference>
<dbReference type="InterPro" id="IPR011009">
    <property type="entry name" value="Kinase-like_dom_sf"/>
</dbReference>
<dbReference type="Proteomes" id="UP001214250">
    <property type="component" value="Chromosome 1"/>
</dbReference>
<evidence type="ECO:0000256" key="6">
    <source>
        <dbReference type="ARBA" id="ARBA00022840"/>
    </source>
</evidence>
<gene>
    <name evidence="10" type="ORF">PQO03_03305</name>
</gene>
<evidence type="ECO:0000313" key="11">
    <source>
        <dbReference type="Proteomes" id="UP001214250"/>
    </source>
</evidence>
<keyword evidence="2" id="KW-0723">Serine/threonine-protein kinase</keyword>
<evidence type="ECO:0000313" key="10">
    <source>
        <dbReference type="EMBL" id="WDE96987.1"/>
    </source>
</evidence>
<dbReference type="InterPro" id="IPR000719">
    <property type="entry name" value="Prot_kinase_dom"/>
</dbReference>
<protein>
    <recommendedName>
        <fullName evidence="1">non-specific serine/threonine protein kinase</fullName>
        <ecNumber evidence="1">2.7.11.1</ecNumber>
    </recommendedName>
</protein>
<keyword evidence="3" id="KW-0808">Transferase</keyword>